<evidence type="ECO:0000313" key="2">
    <source>
        <dbReference type="Proteomes" id="UP000289886"/>
    </source>
</evidence>
<gene>
    <name evidence="1" type="ORF">EOD39_18031</name>
</gene>
<name>A0A444V1R6_ACIRT</name>
<accession>A0A444V1R6</accession>
<keyword evidence="2" id="KW-1185">Reference proteome</keyword>
<organism evidence="1 2">
    <name type="scientific">Acipenser ruthenus</name>
    <name type="common">Sterlet sturgeon</name>
    <dbReference type="NCBI Taxonomy" id="7906"/>
    <lineage>
        <taxon>Eukaryota</taxon>
        <taxon>Metazoa</taxon>
        <taxon>Chordata</taxon>
        <taxon>Craniata</taxon>
        <taxon>Vertebrata</taxon>
        <taxon>Euteleostomi</taxon>
        <taxon>Actinopterygii</taxon>
        <taxon>Chondrostei</taxon>
        <taxon>Acipenseriformes</taxon>
        <taxon>Acipenseridae</taxon>
        <taxon>Acipenser</taxon>
    </lineage>
</organism>
<dbReference type="PANTHER" id="PTHR35842">
    <property type="entry name" value="SI:CH211-67E16.11"/>
    <property type="match status" value="1"/>
</dbReference>
<dbReference type="AlphaFoldDB" id="A0A444V1R6"/>
<proteinExistence type="predicted"/>
<sequence>MFIVFADYWSSSSERIFKQAGTQEFDHRDFAPCPQFLPIHSPRPTLTSCELNKNTRRCHQQQLPFRQSCRTYQTCDHAVLISVEEETDAVYPATEKELIRSQLSKLCRSVHCADSLVLCLNSPARPDGSMLLWDVNRNGIRRTVSMASAAFGYISDSSCDEWFDFDYVPENRDAEDPEAPWQWCVSEKGCFLPSYDLPNQSLLTTPPTESVVPTKPVFTPNPLEDHDDPDSLYGVTFTRILKTVKGLLASLLEVIIDREIVPVAPWTTPARDVIAVSLERTTVMSTEGLTK</sequence>
<protein>
    <submittedName>
        <fullName evidence="1">Uncharacterized protein</fullName>
    </submittedName>
</protein>
<comment type="caution">
    <text evidence="1">The sequence shown here is derived from an EMBL/GenBank/DDBJ whole genome shotgun (WGS) entry which is preliminary data.</text>
</comment>
<dbReference type="PANTHER" id="PTHR35842:SF1">
    <property type="entry name" value="SI:CH211-67E16.11"/>
    <property type="match status" value="1"/>
</dbReference>
<reference evidence="1 2" key="1">
    <citation type="submission" date="2019-01" db="EMBL/GenBank/DDBJ databases">
        <title>Draft Genome and Complete Hox-Cluster Characterization of the Sterlet Sturgeon (Acipenser ruthenus).</title>
        <authorList>
            <person name="Wei Q."/>
        </authorList>
    </citation>
    <scope>NUCLEOTIDE SEQUENCE [LARGE SCALE GENOMIC DNA]</scope>
    <source>
        <strain evidence="1">WHYD16114868_AA</strain>
        <tissue evidence="1">Blood</tissue>
    </source>
</reference>
<dbReference type="Proteomes" id="UP000289886">
    <property type="component" value="Unassembled WGS sequence"/>
</dbReference>
<dbReference type="EMBL" id="SCEB01003414">
    <property type="protein sequence ID" value="RXM94401.1"/>
    <property type="molecule type" value="Genomic_DNA"/>
</dbReference>
<evidence type="ECO:0000313" key="1">
    <source>
        <dbReference type="EMBL" id="RXM94401.1"/>
    </source>
</evidence>